<dbReference type="AlphaFoldDB" id="W3A1N6"/>
<gene>
    <name evidence="1" type="ORF">F442_01573</name>
</gene>
<name>W3A1N6_PHYNI</name>
<evidence type="ECO:0000313" key="2">
    <source>
        <dbReference type="Proteomes" id="UP000018948"/>
    </source>
</evidence>
<dbReference type="EMBL" id="ANIY01000302">
    <property type="protein sequence ID" value="ETP53547.1"/>
    <property type="molecule type" value="Genomic_DNA"/>
</dbReference>
<protein>
    <submittedName>
        <fullName evidence="1">Uncharacterized protein</fullName>
    </submittedName>
</protein>
<proteinExistence type="predicted"/>
<evidence type="ECO:0000313" key="1">
    <source>
        <dbReference type="EMBL" id="ETP53547.1"/>
    </source>
</evidence>
<accession>W3A1N6</accession>
<sequence length="51" mass="5618">HISEGFNSYAWQNTTIKEISLAQKLIKFSFAGTLPVGVSEIENLPGILQNI</sequence>
<feature type="non-terminal residue" evidence="1">
    <location>
        <position position="1"/>
    </location>
</feature>
<comment type="caution">
    <text evidence="1">The sequence shown here is derived from an EMBL/GenBank/DDBJ whole genome shotgun (WGS) entry which is preliminary data.</text>
</comment>
<dbReference type="Proteomes" id="UP000018948">
    <property type="component" value="Unassembled WGS sequence"/>
</dbReference>
<organism evidence="1 2">
    <name type="scientific">Phytophthora nicotianae P10297</name>
    <dbReference type="NCBI Taxonomy" id="1317064"/>
    <lineage>
        <taxon>Eukaryota</taxon>
        <taxon>Sar</taxon>
        <taxon>Stramenopiles</taxon>
        <taxon>Oomycota</taxon>
        <taxon>Peronosporomycetes</taxon>
        <taxon>Peronosporales</taxon>
        <taxon>Peronosporaceae</taxon>
        <taxon>Phytophthora</taxon>
    </lineage>
</organism>
<reference evidence="1 2" key="1">
    <citation type="submission" date="2013-11" db="EMBL/GenBank/DDBJ databases">
        <title>The Genome Sequence of Phytophthora parasitica P10297.</title>
        <authorList>
            <consortium name="The Broad Institute Genomics Platform"/>
            <person name="Russ C."/>
            <person name="Tyler B."/>
            <person name="Panabieres F."/>
            <person name="Shan W."/>
            <person name="Tripathy S."/>
            <person name="Grunwald N."/>
            <person name="Machado M."/>
            <person name="Johnson C.S."/>
            <person name="Walker B."/>
            <person name="Young S.K."/>
            <person name="Zeng Q."/>
            <person name="Gargeya S."/>
            <person name="Fitzgerald M."/>
            <person name="Haas B."/>
            <person name="Abouelleil A."/>
            <person name="Allen A.W."/>
            <person name="Alvarado L."/>
            <person name="Arachchi H.M."/>
            <person name="Berlin A.M."/>
            <person name="Chapman S.B."/>
            <person name="Gainer-Dewar J."/>
            <person name="Goldberg J."/>
            <person name="Griggs A."/>
            <person name="Gujja S."/>
            <person name="Hansen M."/>
            <person name="Howarth C."/>
            <person name="Imamovic A."/>
            <person name="Ireland A."/>
            <person name="Larimer J."/>
            <person name="McCowan C."/>
            <person name="Murphy C."/>
            <person name="Pearson M."/>
            <person name="Poon T.W."/>
            <person name="Priest M."/>
            <person name="Roberts A."/>
            <person name="Saif S."/>
            <person name="Shea T."/>
            <person name="Sisk P."/>
            <person name="Sykes S."/>
            <person name="Wortman J."/>
            <person name="Nusbaum C."/>
            <person name="Birren B."/>
        </authorList>
    </citation>
    <scope>NUCLEOTIDE SEQUENCE [LARGE SCALE GENOMIC DNA]</scope>
    <source>
        <strain evidence="1 2">P10297</strain>
    </source>
</reference>